<feature type="compositionally biased region" description="Polar residues" evidence="2">
    <location>
        <begin position="523"/>
        <end position="533"/>
    </location>
</feature>
<reference evidence="4" key="1">
    <citation type="submission" date="2023-06" db="EMBL/GenBank/DDBJ databases">
        <title>Genome-scale phylogeny and comparative genomics of the fungal order Sordariales.</title>
        <authorList>
            <consortium name="Lawrence Berkeley National Laboratory"/>
            <person name="Hensen N."/>
            <person name="Bonometti L."/>
            <person name="Westerberg I."/>
            <person name="Brannstrom I.O."/>
            <person name="Guillou S."/>
            <person name="Cros-Aarteil S."/>
            <person name="Calhoun S."/>
            <person name="Haridas S."/>
            <person name="Kuo A."/>
            <person name="Mondo S."/>
            <person name="Pangilinan J."/>
            <person name="Riley R."/>
            <person name="Labutti K."/>
            <person name="Andreopoulos B."/>
            <person name="Lipzen A."/>
            <person name="Chen C."/>
            <person name="Yanf M."/>
            <person name="Daum C."/>
            <person name="Ng V."/>
            <person name="Clum A."/>
            <person name="Steindorff A."/>
            <person name="Ohm R."/>
            <person name="Martin F."/>
            <person name="Silar P."/>
            <person name="Natvig D."/>
            <person name="Lalanne C."/>
            <person name="Gautier V."/>
            <person name="Ament-Velasquez S.L."/>
            <person name="Kruys A."/>
            <person name="Hutchinson M.I."/>
            <person name="Powell A.J."/>
            <person name="Barry K."/>
            <person name="Miller A.N."/>
            <person name="Grigoriev I.V."/>
            <person name="Debuchy R."/>
            <person name="Gladieux P."/>
            <person name="Thoren M.H."/>
            <person name="Johannesson H."/>
        </authorList>
    </citation>
    <scope>NUCLEOTIDE SEQUENCE</scope>
    <source>
        <strain evidence="4">SMH4607-1</strain>
    </source>
</reference>
<keyword evidence="1" id="KW-0175">Coiled coil</keyword>
<sequence>MSSNGTVNGTDTSNGNGNNQDTGDIVNWVALVVSLVALIGTVAQVLQQYYSSAQGYSNCGEPVMGSWYKTTRRIFRPTELRFEVQFEAPVIFVCPPSNKLGPVKGQPIKIVDGTVESMIETRVPPPGEGKQKQPARETRVHTADNERATWVTLLFQLQAMERDSRAWVEEHYKRPKPAQPSPPPDLEVDKSSSAITLKDHTLAVAVQAKKRSWDTMPTDVKKPYAATTICHLLEIAAMMGIYWKEFDRSKDRYRAEGNGYILTGTLITDLGLMFAFQISGASRFQENRVIPVDEVKELCCGHVSTLFRADNDTRRLGILNEDPKDLGVLQLGTMNEIAETMVLLGCNTNTANYFRNEDSKHTHLFPVPFELLAMVGKTLHIKDSPFRMLPNPTPYRWDKNFFDLRKLVQEYNTRIKGIDGNGCDELKKLAQNLVDALIEDKHLETVEREKRRKLVEEKKEAEKLKREKEEQESIQRKATIKSLKVMEAQQPRAEWRKFLTPGRKRQGRDEENQVPNSDEKRSSWYSNITSNLNLPWPGSKETGPQGNVASKPAAKKSKPGYSVELLSTLHDALVECDEKLTEMANSSEGHRFVGTVLREHFQEVLKMINGDDDDDEPEDKNAKTEQANAKTRKPRHFEELSAASPEERQKKFMDIYFKDVLHEVKKRTAQSLEKSQTFYELAETPTTPVATRPRLTPTLPSDIVEGGGAQKEIYGSEAEATYIWCTLIFRMLCWLLLHDFDKNDVQYPKSELLGSRLPVYIS</sequence>
<feature type="region of interest" description="Disordered" evidence="2">
    <location>
        <begin position="1"/>
        <end position="20"/>
    </location>
</feature>
<evidence type="ECO:0000313" key="5">
    <source>
        <dbReference type="Proteomes" id="UP001172102"/>
    </source>
</evidence>
<name>A0AA40A1G5_9PEZI</name>
<comment type="caution">
    <text evidence="4">The sequence shown here is derived from an EMBL/GenBank/DDBJ whole genome shotgun (WGS) entry which is preliminary data.</text>
</comment>
<feature type="compositionally biased region" description="Basic and acidic residues" evidence="2">
    <location>
        <begin position="129"/>
        <end position="142"/>
    </location>
</feature>
<accession>A0AA40A1G5</accession>
<dbReference type="AlphaFoldDB" id="A0AA40A1G5"/>
<evidence type="ECO:0000256" key="1">
    <source>
        <dbReference type="SAM" id="Coils"/>
    </source>
</evidence>
<evidence type="ECO:0000256" key="2">
    <source>
        <dbReference type="SAM" id="MobiDB-lite"/>
    </source>
</evidence>
<feature type="transmembrane region" description="Helical" evidence="3">
    <location>
        <begin position="25"/>
        <end position="46"/>
    </location>
</feature>
<evidence type="ECO:0008006" key="6">
    <source>
        <dbReference type="Google" id="ProtNLM"/>
    </source>
</evidence>
<keyword evidence="5" id="KW-1185">Reference proteome</keyword>
<evidence type="ECO:0000256" key="3">
    <source>
        <dbReference type="SAM" id="Phobius"/>
    </source>
</evidence>
<keyword evidence="3" id="KW-0812">Transmembrane</keyword>
<feature type="region of interest" description="Disordered" evidence="2">
    <location>
        <begin position="609"/>
        <end position="644"/>
    </location>
</feature>
<feature type="compositionally biased region" description="Basic and acidic residues" evidence="2">
    <location>
        <begin position="507"/>
        <end position="522"/>
    </location>
</feature>
<keyword evidence="3" id="KW-0472">Membrane</keyword>
<feature type="region of interest" description="Disordered" evidence="2">
    <location>
        <begin position="492"/>
        <end position="559"/>
    </location>
</feature>
<feature type="coiled-coil region" evidence="1">
    <location>
        <begin position="447"/>
        <end position="481"/>
    </location>
</feature>
<feature type="region of interest" description="Disordered" evidence="2">
    <location>
        <begin position="170"/>
        <end position="189"/>
    </location>
</feature>
<proteinExistence type="predicted"/>
<dbReference type="Proteomes" id="UP001172102">
    <property type="component" value="Unassembled WGS sequence"/>
</dbReference>
<dbReference type="EMBL" id="JAUKUA010000006">
    <property type="protein sequence ID" value="KAK0707334.1"/>
    <property type="molecule type" value="Genomic_DNA"/>
</dbReference>
<feature type="region of interest" description="Disordered" evidence="2">
    <location>
        <begin position="122"/>
        <end position="142"/>
    </location>
</feature>
<evidence type="ECO:0000313" key="4">
    <source>
        <dbReference type="EMBL" id="KAK0707334.1"/>
    </source>
</evidence>
<keyword evidence="3" id="KW-1133">Transmembrane helix</keyword>
<organism evidence="4 5">
    <name type="scientific">Lasiosphaeris hirsuta</name>
    <dbReference type="NCBI Taxonomy" id="260670"/>
    <lineage>
        <taxon>Eukaryota</taxon>
        <taxon>Fungi</taxon>
        <taxon>Dikarya</taxon>
        <taxon>Ascomycota</taxon>
        <taxon>Pezizomycotina</taxon>
        <taxon>Sordariomycetes</taxon>
        <taxon>Sordariomycetidae</taxon>
        <taxon>Sordariales</taxon>
        <taxon>Lasiosphaeriaceae</taxon>
        <taxon>Lasiosphaeris</taxon>
    </lineage>
</organism>
<protein>
    <recommendedName>
        <fullName evidence="6">Modin</fullName>
    </recommendedName>
</protein>
<gene>
    <name evidence="4" type="ORF">B0H67DRAFT_556048</name>
</gene>